<evidence type="ECO:0000256" key="1">
    <source>
        <dbReference type="ARBA" id="ARBA00004442"/>
    </source>
</evidence>
<dbReference type="Pfam" id="PF14322">
    <property type="entry name" value="SusD-like_3"/>
    <property type="match status" value="1"/>
</dbReference>
<dbReference type="AlphaFoldDB" id="A0A1S9P6Z5"/>
<dbReference type="Proteomes" id="UP000189739">
    <property type="component" value="Unassembled WGS sequence"/>
</dbReference>
<evidence type="ECO:0000313" key="9">
    <source>
        <dbReference type="Proteomes" id="UP000189739"/>
    </source>
</evidence>
<dbReference type="GO" id="GO:0009279">
    <property type="term" value="C:cell outer membrane"/>
    <property type="evidence" value="ECO:0007669"/>
    <property type="project" value="UniProtKB-SubCell"/>
</dbReference>
<evidence type="ECO:0000256" key="5">
    <source>
        <dbReference type="ARBA" id="ARBA00023237"/>
    </source>
</evidence>
<dbReference type="OrthoDB" id="697229at2"/>
<accession>A0A1S9P6Z5</accession>
<comment type="caution">
    <text evidence="8">The sequence shown here is derived from an EMBL/GenBank/DDBJ whole genome shotgun (WGS) entry which is preliminary data.</text>
</comment>
<dbReference type="InterPro" id="IPR012944">
    <property type="entry name" value="SusD_RagB_dom"/>
</dbReference>
<comment type="subcellular location">
    <subcellularLocation>
        <location evidence="1">Cell outer membrane</location>
    </subcellularLocation>
</comment>
<feature type="domain" description="RagB/SusD" evidence="6">
    <location>
        <begin position="374"/>
        <end position="499"/>
    </location>
</feature>
<dbReference type="STRING" id="1792845.BC343_17170"/>
<keyword evidence="4" id="KW-0472">Membrane</keyword>
<evidence type="ECO:0000256" key="4">
    <source>
        <dbReference type="ARBA" id="ARBA00023136"/>
    </source>
</evidence>
<evidence type="ECO:0000256" key="3">
    <source>
        <dbReference type="ARBA" id="ARBA00022729"/>
    </source>
</evidence>
<comment type="similarity">
    <text evidence="2">Belongs to the SusD family.</text>
</comment>
<protein>
    <recommendedName>
        <fullName evidence="10">Carbohydrate-binding protein SusD</fullName>
    </recommendedName>
</protein>
<dbReference type="Pfam" id="PF07980">
    <property type="entry name" value="SusD_RagB"/>
    <property type="match status" value="1"/>
</dbReference>
<gene>
    <name evidence="8" type="ORF">BC343_17170</name>
</gene>
<evidence type="ECO:0000259" key="7">
    <source>
        <dbReference type="Pfam" id="PF14322"/>
    </source>
</evidence>
<evidence type="ECO:0000256" key="2">
    <source>
        <dbReference type="ARBA" id="ARBA00006275"/>
    </source>
</evidence>
<dbReference type="EMBL" id="MBTF01000038">
    <property type="protein sequence ID" value="OOQ56725.1"/>
    <property type="molecule type" value="Genomic_DNA"/>
</dbReference>
<name>A0A1S9P6Z5_9SPHI</name>
<evidence type="ECO:0000313" key="8">
    <source>
        <dbReference type="EMBL" id="OOQ56725.1"/>
    </source>
</evidence>
<proteinExistence type="inferred from homology"/>
<keyword evidence="5" id="KW-0998">Cell outer membrane</keyword>
<evidence type="ECO:0008006" key="10">
    <source>
        <dbReference type="Google" id="ProtNLM"/>
    </source>
</evidence>
<evidence type="ECO:0000259" key="6">
    <source>
        <dbReference type="Pfam" id="PF07980"/>
    </source>
</evidence>
<sequence length="499" mass="54976">MRKYIHITAAVLVLLLNTTSCKKGFLEVIPKGKLVATKYEDYDLLMNGTTFYSSGGIGLWQPAIMMGDDVSAENNLLNGSGLEIANLLFQWKDDIYRPDPNAYAADDPQFLRSTLGNMYTLNKIIKEVEASTGGTAQQKLTVKAQAMAVRAFAHFQLINYFGKPYLASTAGTDPGFPIITEPDINQTDFKRGTVQEMYDFITTDLLAAIPNLPVQASFPTRWSKPAAEGFLGKVYLFMGKNTEALAMFNAAFADIAKMTAPPRLYNYNNEFAAGGSFLPCDPIYGCSTPLNNKTDVTESIVTIFSYAGNYDGNGPGNDFLTITPATKALFDASDLRLNLYTDLQPDQSPNPGGRLRRFVSPYNFISRIGLELPDLYLLRAEARARANDLAGAKADVEALRQNRMPAANASVPGAIAGNQTALVKFIIDERIREFAELGYRWWDMRRLSVDPLFSGQPAAKHIVYDGTAVTAEYTLKPERLTLRIPNLYLNAHPGMANNP</sequence>
<dbReference type="SUPFAM" id="SSF48452">
    <property type="entry name" value="TPR-like"/>
    <property type="match status" value="1"/>
</dbReference>
<keyword evidence="3" id="KW-0732">Signal</keyword>
<dbReference type="InterPro" id="IPR033985">
    <property type="entry name" value="SusD-like_N"/>
</dbReference>
<organism evidence="8 9">
    <name type="scientific">Mucilaginibacter pedocola</name>
    <dbReference type="NCBI Taxonomy" id="1792845"/>
    <lineage>
        <taxon>Bacteria</taxon>
        <taxon>Pseudomonadati</taxon>
        <taxon>Bacteroidota</taxon>
        <taxon>Sphingobacteriia</taxon>
        <taxon>Sphingobacteriales</taxon>
        <taxon>Sphingobacteriaceae</taxon>
        <taxon>Mucilaginibacter</taxon>
    </lineage>
</organism>
<dbReference type="RefSeq" id="WP_078351139.1">
    <property type="nucleotide sequence ID" value="NZ_MBTF01000038.1"/>
</dbReference>
<dbReference type="InterPro" id="IPR011990">
    <property type="entry name" value="TPR-like_helical_dom_sf"/>
</dbReference>
<keyword evidence="9" id="KW-1185">Reference proteome</keyword>
<dbReference type="Gene3D" id="1.25.40.390">
    <property type="match status" value="1"/>
</dbReference>
<feature type="domain" description="SusD-like N-terminal" evidence="7">
    <location>
        <begin position="118"/>
        <end position="236"/>
    </location>
</feature>
<reference evidence="8 9" key="1">
    <citation type="submission" date="2016-07" db="EMBL/GenBank/DDBJ databases">
        <title>Genomic analysis of zinc-resistant bacterium Mucilaginibacter pedocola TBZ30.</title>
        <authorList>
            <person name="Huang J."/>
            <person name="Tang J."/>
        </authorList>
    </citation>
    <scope>NUCLEOTIDE SEQUENCE [LARGE SCALE GENOMIC DNA]</scope>
    <source>
        <strain evidence="8 9">TBZ30</strain>
    </source>
</reference>